<evidence type="ECO:0000313" key="2">
    <source>
        <dbReference type="Proteomes" id="UP000094147"/>
    </source>
</evidence>
<organism evidence="1 2">
    <name type="scientific">Kangiella sediminilitoris</name>
    <dbReference type="NCBI Taxonomy" id="1144748"/>
    <lineage>
        <taxon>Bacteria</taxon>
        <taxon>Pseudomonadati</taxon>
        <taxon>Pseudomonadota</taxon>
        <taxon>Gammaproteobacteria</taxon>
        <taxon>Kangiellales</taxon>
        <taxon>Kangiellaceae</taxon>
        <taxon>Kangiella</taxon>
    </lineage>
</organism>
<protein>
    <recommendedName>
        <fullName evidence="3">Apea-like HEPN domain-containing protein</fullName>
    </recommendedName>
</protein>
<dbReference type="STRING" id="1144748.KS2013_1820"/>
<name>A0A1B3BCJ2_9GAMM</name>
<dbReference type="EMBL" id="CP012418">
    <property type="protein sequence ID" value="AOE50529.1"/>
    <property type="molecule type" value="Genomic_DNA"/>
</dbReference>
<sequence length="190" mass="22182">MSLHPHVNDFYEEWLRKSESYSGEQLADYFNKAFSLFTLYNKLYAEAAFVLARSKEIKLNGRIPDRKAATKFVPIYIGHERILEIITRDGQSNESLESLISSIENQRFYIKLSMPYGRRQPNKDKKLLASLRSTDSEEKVEAILDLIYTVRCNMFHGHKQFEEVQVELLRPVTVILKTIILELYSKLSNT</sequence>
<reference evidence="2" key="1">
    <citation type="submission" date="2015-08" db="EMBL/GenBank/DDBJ databases">
        <authorList>
            <person name="Kim K.M."/>
        </authorList>
    </citation>
    <scope>NUCLEOTIDE SEQUENCE [LARGE SCALE GENOMIC DNA]</scope>
    <source>
        <strain evidence="2">KCTC 23892</strain>
    </source>
</reference>
<accession>A0A1B3BCJ2</accession>
<evidence type="ECO:0000313" key="1">
    <source>
        <dbReference type="EMBL" id="AOE50529.1"/>
    </source>
</evidence>
<dbReference type="OrthoDB" id="7061057at2"/>
<dbReference type="AlphaFoldDB" id="A0A1B3BCJ2"/>
<evidence type="ECO:0008006" key="3">
    <source>
        <dbReference type="Google" id="ProtNLM"/>
    </source>
</evidence>
<proteinExistence type="predicted"/>
<dbReference type="RefSeq" id="WP_068992854.1">
    <property type="nucleotide sequence ID" value="NZ_CP012418.1"/>
</dbReference>
<keyword evidence="2" id="KW-1185">Reference proteome</keyword>
<gene>
    <name evidence="1" type="ORF">KS2013_1820</name>
</gene>
<dbReference type="Proteomes" id="UP000094147">
    <property type="component" value="Chromosome"/>
</dbReference>
<dbReference type="PATRIC" id="fig|1144748.3.peg.1836"/>
<dbReference type="KEGG" id="ksd:KS2013_1820"/>